<evidence type="ECO:0000259" key="2">
    <source>
        <dbReference type="SMART" id="SM00903"/>
    </source>
</evidence>
<dbReference type="Proteomes" id="UP000054350">
    <property type="component" value="Unassembled WGS sequence"/>
</dbReference>
<dbReference type="GO" id="GO:0042602">
    <property type="term" value="F:riboflavin reductase (NADPH) activity"/>
    <property type="evidence" value="ECO:0007669"/>
    <property type="project" value="TreeGrafter"/>
</dbReference>
<dbReference type="SMART" id="SM00903">
    <property type="entry name" value="Flavin_Reduct"/>
    <property type="match status" value="1"/>
</dbReference>
<keyword evidence="4" id="KW-1185">Reference proteome</keyword>
<dbReference type="InterPro" id="IPR050268">
    <property type="entry name" value="NADH-dep_flavin_reductase"/>
</dbReference>
<dbReference type="AlphaFoldDB" id="A0A0L0SGY9"/>
<dbReference type="OMA" id="HSQWASI"/>
<dbReference type="InterPro" id="IPR012349">
    <property type="entry name" value="Split_barrel_FMN-bd"/>
</dbReference>
<organism evidence="3 4">
    <name type="scientific">Allomyces macrogynus (strain ATCC 38327)</name>
    <name type="common">Allomyces javanicus var. macrogynus</name>
    <dbReference type="NCBI Taxonomy" id="578462"/>
    <lineage>
        <taxon>Eukaryota</taxon>
        <taxon>Fungi</taxon>
        <taxon>Fungi incertae sedis</taxon>
        <taxon>Blastocladiomycota</taxon>
        <taxon>Blastocladiomycetes</taxon>
        <taxon>Blastocladiales</taxon>
        <taxon>Blastocladiaceae</taxon>
        <taxon>Allomyces</taxon>
    </lineage>
</organism>
<dbReference type="VEuPathDB" id="FungiDB:AMAG_06519"/>
<dbReference type="InterPro" id="IPR002563">
    <property type="entry name" value="Flavin_Rdtase-like_dom"/>
</dbReference>
<sequence>MIRTFAVAPCWRRSAATAASAAARRAQSTTATSSEAGTADPLDAAFRTAMRHQAFPVAVLGAASTSTPSAFRYATISSFTSVALSPATVSFALRIPSRMTALLQQQPRHPFLVHLLAHDQAGLAAQYAVPATQQVLPPETEREVAGVPVIGGCLAVLECTAGEALEVADHTVWFAEVSKVVVPPRSGVKPLLYVNREYTTAAEPGARAA</sequence>
<reference evidence="3 4" key="1">
    <citation type="submission" date="2009-11" db="EMBL/GenBank/DDBJ databases">
        <title>Annotation of Allomyces macrogynus ATCC 38327.</title>
        <authorList>
            <consortium name="The Broad Institute Genome Sequencing Platform"/>
            <person name="Russ C."/>
            <person name="Cuomo C."/>
            <person name="Burger G."/>
            <person name="Gray M.W."/>
            <person name="Holland P.W.H."/>
            <person name="King N."/>
            <person name="Lang F.B.F."/>
            <person name="Roger A.J."/>
            <person name="Ruiz-Trillo I."/>
            <person name="Young S.K."/>
            <person name="Zeng Q."/>
            <person name="Gargeya S."/>
            <person name="Fitzgerald M."/>
            <person name="Haas B."/>
            <person name="Abouelleil A."/>
            <person name="Alvarado L."/>
            <person name="Arachchi H.M."/>
            <person name="Berlin A."/>
            <person name="Chapman S.B."/>
            <person name="Gearin G."/>
            <person name="Goldberg J."/>
            <person name="Griggs A."/>
            <person name="Gujja S."/>
            <person name="Hansen M."/>
            <person name="Heiman D."/>
            <person name="Howarth C."/>
            <person name="Larimer J."/>
            <person name="Lui A."/>
            <person name="MacDonald P.J.P."/>
            <person name="McCowen C."/>
            <person name="Montmayeur A."/>
            <person name="Murphy C."/>
            <person name="Neiman D."/>
            <person name="Pearson M."/>
            <person name="Priest M."/>
            <person name="Roberts A."/>
            <person name="Saif S."/>
            <person name="Shea T."/>
            <person name="Sisk P."/>
            <person name="Stolte C."/>
            <person name="Sykes S."/>
            <person name="Wortman J."/>
            <person name="Nusbaum C."/>
            <person name="Birren B."/>
        </authorList>
    </citation>
    <scope>NUCLEOTIDE SEQUENCE [LARGE SCALE GENOMIC DNA]</scope>
    <source>
        <strain evidence="3 4">ATCC 38327</strain>
    </source>
</reference>
<reference evidence="3 4" key="2">
    <citation type="submission" date="2009-11" db="EMBL/GenBank/DDBJ databases">
        <title>The Genome Sequence of Allomyces macrogynus strain ATCC 38327.</title>
        <authorList>
            <consortium name="The Broad Institute Genome Sequencing Platform"/>
            <person name="Russ C."/>
            <person name="Cuomo C."/>
            <person name="Shea T."/>
            <person name="Young S.K."/>
            <person name="Zeng Q."/>
            <person name="Koehrsen M."/>
            <person name="Haas B."/>
            <person name="Borodovsky M."/>
            <person name="Guigo R."/>
            <person name="Alvarado L."/>
            <person name="Berlin A."/>
            <person name="Borenstein D."/>
            <person name="Chen Z."/>
            <person name="Engels R."/>
            <person name="Freedman E."/>
            <person name="Gellesch M."/>
            <person name="Goldberg J."/>
            <person name="Griggs A."/>
            <person name="Gujja S."/>
            <person name="Heiman D."/>
            <person name="Hepburn T."/>
            <person name="Howarth C."/>
            <person name="Jen D."/>
            <person name="Larson L."/>
            <person name="Lewis B."/>
            <person name="Mehta T."/>
            <person name="Park D."/>
            <person name="Pearson M."/>
            <person name="Roberts A."/>
            <person name="Saif S."/>
            <person name="Shenoy N."/>
            <person name="Sisk P."/>
            <person name="Stolte C."/>
            <person name="Sykes S."/>
            <person name="Walk T."/>
            <person name="White J."/>
            <person name="Yandava C."/>
            <person name="Burger G."/>
            <person name="Gray M.W."/>
            <person name="Holland P.W.H."/>
            <person name="King N."/>
            <person name="Lang F.B.F."/>
            <person name="Roger A.J."/>
            <person name="Ruiz-Trillo I."/>
            <person name="Lander E."/>
            <person name="Nusbaum C."/>
        </authorList>
    </citation>
    <scope>NUCLEOTIDE SEQUENCE [LARGE SCALE GENOMIC DNA]</scope>
    <source>
        <strain evidence="3 4">ATCC 38327</strain>
    </source>
</reference>
<dbReference type="GO" id="GO:0010181">
    <property type="term" value="F:FMN binding"/>
    <property type="evidence" value="ECO:0007669"/>
    <property type="project" value="InterPro"/>
</dbReference>
<dbReference type="OrthoDB" id="2015405at2759"/>
<accession>A0A0L0SGY9</accession>
<gene>
    <name evidence="3" type="ORF">AMAG_06519</name>
</gene>
<dbReference type="Gene3D" id="2.30.110.10">
    <property type="entry name" value="Electron Transport, Fmn-binding Protein, Chain A"/>
    <property type="match status" value="1"/>
</dbReference>
<name>A0A0L0SGY9_ALLM3</name>
<dbReference type="SUPFAM" id="SSF50475">
    <property type="entry name" value="FMN-binding split barrel"/>
    <property type="match status" value="1"/>
</dbReference>
<feature type="domain" description="Flavin reductase like" evidence="2">
    <location>
        <begin position="50"/>
        <end position="200"/>
    </location>
</feature>
<evidence type="ECO:0000256" key="1">
    <source>
        <dbReference type="ARBA" id="ARBA00023002"/>
    </source>
</evidence>
<evidence type="ECO:0000313" key="3">
    <source>
        <dbReference type="EMBL" id="KNE61717.1"/>
    </source>
</evidence>
<evidence type="ECO:0000313" key="4">
    <source>
        <dbReference type="Proteomes" id="UP000054350"/>
    </source>
</evidence>
<keyword evidence="1" id="KW-0560">Oxidoreductase</keyword>
<dbReference type="EMBL" id="GG745338">
    <property type="protein sequence ID" value="KNE61717.1"/>
    <property type="molecule type" value="Genomic_DNA"/>
</dbReference>
<protein>
    <recommendedName>
        <fullName evidence="2">Flavin reductase like domain-containing protein</fullName>
    </recommendedName>
</protein>
<dbReference type="STRING" id="578462.A0A0L0SGY9"/>
<dbReference type="Pfam" id="PF01613">
    <property type="entry name" value="Flavin_Reduct"/>
    <property type="match status" value="1"/>
</dbReference>
<proteinExistence type="predicted"/>
<dbReference type="PANTHER" id="PTHR30466:SF1">
    <property type="entry name" value="FMN REDUCTASE (NADH) RUTF"/>
    <property type="match status" value="1"/>
</dbReference>
<dbReference type="PANTHER" id="PTHR30466">
    <property type="entry name" value="FLAVIN REDUCTASE"/>
    <property type="match status" value="1"/>
</dbReference>